<dbReference type="EMBL" id="JBHUMY010000038">
    <property type="protein sequence ID" value="MFD2663152.1"/>
    <property type="molecule type" value="Genomic_DNA"/>
</dbReference>
<evidence type="ECO:0000259" key="2">
    <source>
        <dbReference type="Pfam" id="PF16169"/>
    </source>
</evidence>
<dbReference type="RefSeq" id="WP_379278593.1">
    <property type="nucleotide sequence ID" value="NZ_JBHUGT010000020.1"/>
</dbReference>
<dbReference type="Gene3D" id="3.90.70.10">
    <property type="entry name" value="Cysteine proteinases"/>
    <property type="match status" value="1"/>
</dbReference>
<feature type="domain" description="Butirosin biosynthesis protein H N-terminal" evidence="1">
    <location>
        <begin position="14"/>
        <end position="144"/>
    </location>
</feature>
<evidence type="ECO:0000313" key="4">
    <source>
        <dbReference type="Proteomes" id="UP001597493"/>
    </source>
</evidence>
<name>A0ABW5R3T6_9BACL</name>
<reference evidence="4" key="1">
    <citation type="journal article" date="2019" name="Int. J. Syst. Evol. Microbiol.">
        <title>The Global Catalogue of Microorganisms (GCM) 10K type strain sequencing project: providing services to taxonomists for standard genome sequencing and annotation.</title>
        <authorList>
            <consortium name="The Broad Institute Genomics Platform"/>
            <consortium name="The Broad Institute Genome Sequencing Center for Infectious Disease"/>
            <person name="Wu L."/>
            <person name="Ma J."/>
        </authorList>
    </citation>
    <scope>NUCLEOTIDE SEQUENCE [LARGE SCALE GENOMIC DNA]</scope>
    <source>
        <strain evidence="4">TISTR 1827</strain>
    </source>
</reference>
<evidence type="ECO:0000259" key="1">
    <source>
        <dbReference type="Pfam" id="PF14399"/>
    </source>
</evidence>
<proteinExistence type="predicted"/>
<dbReference type="Pfam" id="PF14399">
    <property type="entry name" value="BtrH_N"/>
    <property type="match status" value="1"/>
</dbReference>
<organism evidence="3 4">
    <name type="scientific">Paenibacillus thailandensis</name>
    <dbReference type="NCBI Taxonomy" id="393250"/>
    <lineage>
        <taxon>Bacteria</taxon>
        <taxon>Bacillati</taxon>
        <taxon>Bacillota</taxon>
        <taxon>Bacilli</taxon>
        <taxon>Bacillales</taxon>
        <taxon>Paenibacillaceae</taxon>
        <taxon>Paenibacillus</taxon>
    </lineage>
</organism>
<evidence type="ECO:0000313" key="3">
    <source>
        <dbReference type="EMBL" id="MFD2663152.1"/>
    </source>
</evidence>
<dbReference type="Pfam" id="PF16169">
    <property type="entry name" value="DUF4872"/>
    <property type="match status" value="1"/>
</dbReference>
<accession>A0ABW5R3T6</accession>
<protein>
    <submittedName>
        <fullName evidence="3">BtrH N-terminal domain-containing protein</fullName>
    </submittedName>
</protein>
<sequence length="362" mass="40673">MKRIADFPNKPGKHCISTAIRDIFELNGYDFPEEFIFGLDSSLGFELMGHDKPALQPLFLGGKRTTFDGSICRSLGLTLIEGKPSDDEAAWREVQAYLDSGVPVMVQADMYYLDYFRSNAFHFGGHMFVLTGYDEAERIVYVSERQDPLLREKEGPFYRLSMDRLRQARGPIEGDPLSPDRKYYVFRFDRELSRVDISAAVQKAVRFNAESYLNLSGELSGVSGIAGLRPSLSRRVDELLGGGLPKERAVKEIKKQLLMLAANIETNGTGGGLFRSMYAAFLAFARREYGLSAAYDEASGRFEESGRLWSRIAGRLTKMSGGLSGETAPGDFESFNRDMDRDLGQIRRLEERAFEALLHETK</sequence>
<dbReference type="Proteomes" id="UP001597493">
    <property type="component" value="Unassembled WGS sequence"/>
</dbReference>
<dbReference type="InterPro" id="IPR032369">
    <property type="entry name" value="DUF4872"/>
</dbReference>
<feature type="domain" description="DUF4872" evidence="2">
    <location>
        <begin position="174"/>
        <end position="357"/>
    </location>
</feature>
<keyword evidence="4" id="KW-1185">Reference proteome</keyword>
<comment type="caution">
    <text evidence="3">The sequence shown here is derived from an EMBL/GenBank/DDBJ whole genome shotgun (WGS) entry which is preliminary data.</text>
</comment>
<dbReference type="InterPro" id="IPR026935">
    <property type="entry name" value="BtrH_N"/>
</dbReference>
<gene>
    <name evidence="3" type="ORF">ACFSW5_23105</name>
</gene>